<dbReference type="PIRSF" id="PIRSF000194">
    <property type="entry name" value="DHFR"/>
    <property type="match status" value="1"/>
</dbReference>
<keyword evidence="5 9" id="KW-0554">One-carbon metabolism</keyword>
<proteinExistence type="inferred from homology"/>
<organism evidence="12 13">
    <name type="scientific">Cellulomonas soli</name>
    <dbReference type="NCBI Taxonomy" id="931535"/>
    <lineage>
        <taxon>Bacteria</taxon>
        <taxon>Bacillati</taxon>
        <taxon>Actinomycetota</taxon>
        <taxon>Actinomycetes</taxon>
        <taxon>Micrococcales</taxon>
        <taxon>Cellulomonadaceae</taxon>
        <taxon>Cellulomonas</taxon>
    </lineage>
</organism>
<reference evidence="12 13" key="1">
    <citation type="submission" date="2019-07" db="EMBL/GenBank/DDBJ databases">
        <title>Whole genome shotgun sequence of Cellulomonas soli NBRC 109434.</title>
        <authorList>
            <person name="Hosoyama A."/>
            <person name="Uohara A."/>
            <person name="Ohji S."/>
            <person name="Ichikawa N."/>
        </authorList>
    </citation>
    <scope>NUCLEOTIDE SEQUENCE [LARGE SCALE GENOMIC DNA]</scope>
    <source>
        <strain evidence="12 13">NBRC 109434</strain>
    </source>
</reference>
<dbReference type="GO" id="GO:0070401">
    <property type="term" value="F:NADP+ binding"/>
    <property type="evidence" value="ECO:0007669"/>
    <property type="project" value="UniProtKB-ARBA"/>
</dbReference>
<dbReference type="InterPro" id="IPR024072">
    <property type="entry name" value="DHFR-like_dom_sf"/>
</dbReference>
<dbReference type="GO" id="GO:0006730">
    <property type="term" value="P:one-carbon metabolic process"/>
    <property type="evidence" value="ECO:0007669"/>
    <property type="project" value="UniProtKB-KW"/>
</dbReference>
<dbReference type="RefSeq" id="WP_146952297.1">
    <property type="nucleotide sequence ID" value="NZ_BAABBJ010000009.1"/>
</dbReference>
<gene>
    <name evidence="12" type="primary">folA</name>
    <name evidence="12" type="ORF">CSO01_12810</name>
</gene>
<evidence type="ECO:0000256" key="8">
    <source>
        <dbReference type="ARBA" id="ARBA00025067"/>
    </source>
</evidence>
<keyword evidence="6 9" id="KW-0521">NADP</keyword>
<dbReference type="AlphaFoldDB" id="A0A512PBM5"/>
<evidence type="ECO:0000256" key="4">
    <source>
        <dbReference type="ARBA" id="ARBA00018886"/>
    </source>
</evidence>
<feature type="domain" description="DHFR" evidence="11">
    <location>
        <begin position="2"/>
        <end position="169"/>
    </location>
</feature>
<evidence type="ECO:0000256" key="9">
    <source>
        <dbReference type="PIRNR" id="PIRNR000194"/>
    </source>
</evidence>
<dbReference type="PRINTS" id="PR00070">
    <property type="entry name" value="DHFR"/>
</dbReference>
<dbReference type="InterPro" id="IPR017925">
    <property type="entry name" value="DHFR_CS"/>
</dbReference>
<evidence type="ECO:0000313" key="12">
    <source>
        <dbReference type="EMBL" id="GEP68566.1"/>
    </source>
</evidence>
<keyword evidence="7 9" id="KW-0560">Oxidoreductase</keyword>
<comment type="similarity">
    <text evidence="2 9 10">Belongs to the dihydrofolate reductase family.</text>
</comment>
<dbReference type="PANTHER" id="PTHR48069:SF3">
    <property type="entry name" value="DIHYDROFOLATE REDUCTASE"/>
    <property type="match status" value="1"/>
</dbReference>
<accession>A0A512PBM5</accession>
<evidence type="ECO:0000256" key="3">
    <source>
        <dbReference type="ARBA" id="ARBA00012856"/>
    </source>
</evidence>
<dbReference type="GO" id="GO:0046655">
    <property type="term" value="P:folic acid metabolic process"/>
    <property type="evidence" value="ECO:0007669"/>
    <property type="project" value="TreeGrafter"/>
</dbReference>
<comment type="pathway">
    <text evidence="1 9">Cofactor biosynthesis; tetrahydrofolate biosynthesis; 5,6,7,8-tetrahydrofolate from 7,8-dihydrofolate: step 1/1.</text>
</comment>
<evidence type="ECO:0000256" key="5">
    <source>
        <dbReference type="ARBA" id="ARBA00022563"/>
    </source>
</evidence>
<dbReference type="SUPFAM" id="SSF53597">
    <property type="entry name" value="Dihydrofolate reductase-like"/>
    <property type="match status" value="1"/>
</dbReference>
<evidence type="ECO:0000256" key="1">
    <source>
        <dbReference type="ARBA" id="ARBA00004903"/>
    </source>
</evidence>
<dbReference type="GO" id="GO:0004146">
    <property type="term" value="F:dihydrofolate reductase activity"/>
    <property type="evidence" value="ECO:0007669"/>
    <property type="project" value="UniProtKB-EC"/>
</dbReference>
<comment type="caution">
    <text evidence="12">The sequence shown here is derived from an EMBL/GenBank/DDBJ whole genome shotgun (WGS) entry which is preliminary data.</text>
</comment>
<dbReference type="GO" id="GO:0046654">
    <property type="term" value="P:tetrahydrofolate biosynthetic process"/>
    <property type="evidence" value="ECO:0007669"/>
    <property type="project" value="UniProtKB-UniPathway"/>
</dbReference>
<evidence type="ECO:0000256" key="2">
    <source>
        <dbReference type="ARBA" id="ARBA00009539"/>
    </source>
</evidence>
<sequence>MTIALIWARTADGVIGRDGTLPWRLPEDLARFRRLTDGCAVVMGRTTWESLPPRLRPLPGRRNVVLTRSAGYEAPGAEVVGSLEEAWALVGAHDEATTVWVVGGGAVYAQALPLATRVEETVVDVAVEGDTWAPVLDPATWTCEAQDPATGWHASARDGLRHRFETWRRTG</sequence>
<comment type="function">
    <text evidence="8 9">Key enzyme in folate metabolism. Catalyzes an essential reaction for de novo glycine and purine synthesis, and for DNA precursor synthesis.</text>
</comment>
<dbReference type="OrthoDB" id="9804315at2"/>
<evidence type="ECO:0000256" key="6">
    <source>
        <dbReference type="ARBA" id="ARBA00022857"/>
    </source>
</evidence>
<dbReference type="UniPathway" id="UPA00077">
    <property type="reaction ID" value="UER00158"/>
</dbReference>
<evidence type="ECO:0000313" key="13">
    <source>
        <dbReference type="Proteomes" id="UP000321798"/>
    </source>
</evidence>
<dbReference type="CDD" id="cd00209">
    <property type="entry name" value="DHFR"/>
    <property type="match status" value="1"/>
</dbReference>
<evidence type="ECO:0000256" key="10">
    <source>
        <dbReference type="RuleBase" id="RU004474"/>
    </source>
</evidence>
<dbReference type="Proteomes" id="UP000321798">
    <property type="component" value="Unassembled WGS sequence"/>
</dbReference>
<dbReference type="PANTHER" id="PTHR48069">
    <property type="entry name" value="DIHYDROFOLATE REDUCTASE"/>
    <property type="match status" value="1"/>
</dbReference>
<dbReference type="EMBL" id="BKAL01000003">
    <property type="protein sequence ID" value="GEP68566.1"/>
    <property type="molecule type" value="Genomic_DNA"/>
</dbReference>
<name>A0A512PBM5_9CELL</name>
<comment type="catalytic activity">
    <reaction evidence="9">
        <text>(6S)-5,6,7,8-tetrahydrofolate + NADP(+) = 7,8-dihydrofolate + NADPH + H(+)</text>
        <dbReference type="Rhea" id="RHEA:15009"/>
        <dbReference type="ChEBI" id="CHEBI:15378"/>
        <dbReference type="ChEBI" id="CHEBI:57451"/>
        <dbReference type="ChEBI" id="CHEBI:57453"/>
        <dbReference type="ChEBI" id="CHEBI:57783"/>
        <dbReference type="ChEBI" id="CHEBI:58349"/>
        <dbReference type="EC" id="1.5.1.3"/>
    </reaction>
</comment>
<dbReference type="EC" id="1.5.1.3" evidence="3 9"/>
<dbReference type="PROSITE" id="PS00075">
    <property type="entry name" value="DHFR_1"/>
    <property type="match status" value="1"/>
</dbReference>
<dbReference type="InterPro" id="IPR012259">
    <property type="entry name" value="DHFR"/>
</dbReference>
<dbReference type="GO" id="GO:0005829">
    <property type="term" value="C:cytosol"/>
    <property type="evidence" value="ECO:0007669"/>
    <property type="project" value="TreeGrafter"/>
</dbReference>
<keyword evidence="13" id="KW-1185">Reference proteome</keyword>
<dbReference type="Gene3D" id="3.40.430.10">
    <property type="entry name" value="Dihydrofolate Reductase, subunit A"/>
    <property type="match status" value="1"/>
</dbReference>
<dbReference type="InterPro" id="IPR001796">
    <property type="entry name" value="DHFR_dom"/>
</dbReference>
<dbReference type="GO" id="GO:0046452">
    <property type="term" value="P:dihydrofolate metabolic process"/>
    <property type="evidence" value="ECO:0007669"/>
    <property type="project" value="TreeGrafter"/>
</dbReference>
<dbReference type="FunFam" id="3.40.430.10:FF:000001">
    <property type="entry name" value="Dihydrofolate reductase"/>
    <property type="match status" value="1"/>
</dbReference>
<protein>
    <recommendedName>
        <fullName evidence="4 9">Dihydrofolate reductase</fullName>
        <ecNumber evidence="3 9">1.5.1.3</ecNumber>
    </recommendedName>
</protein>
<dbReference type="PROSITE" id="PS51330">
    <property type="entry name" value="DHFR_2"/>
    <property type="match status" value="1"/>
</dbReference>
<dbReference type="Pfam" id="PF00186">
    <property type="entry name" value="DHFR_1"/>
    <property type="match status" value="1"/>
</dbReference>
<evidence type="ECO:0000256" key="7">
    <source>
        <dbReference type="ARBA" id="ARBA00023002"/>
    </source>
</evidence>
<evidence type="ECO:0000259" key="11">
    <source>
        <dbReference type="PROSITE" id="PS51330"/>
    </source>
</evidence>